<name>A0ABR3J197_9AGAR</name>
<evidence type="ECO:0000313" key="11">
    <source>
        <dbReference type="Proteomes" id="UP001556367"/>
    </source>
</evidence>
<feature type="signal peptide" evidence="9">
    <location>
        <begin position="1"/>
        <end position="16"/>
    </location>
</feature>
<evidence type="ECO:0000256" key="1">
    <source>
        <dbReference type="ARBA" id="ARBA00004115"/>
    </source>
</evidence>
<organism evidence="10 11">
    <name type="scientific">Hohenbuehelia grisea</name>
    <dbReference type="NCBI Taxonomy" id="104357"/>
    <lineage>
        <taxon>Eukaryota</taxon>
        <taxon>Fungi</taxon>
        <taxon>Dikarya</taxon>
        <taxon>Basidiomycota</taxon>
        <taxon>Agaricomycotina</taxon>
        <taxon>Agaricomycetes</taxon>
        <taxon>Agaricomycetidae</taxon>
        <taxon>Agaricales</taxon>
        <taxon>Pleurotineae</taxon>
        <taxon>Pleurotaceae</taxon>
        <taxon>Hohenbuehelia</taxon>
    </lineage>
</organism>
<evidence type="ECO:0000256" key="9">
    <source>
        <dbReference type="SAM" id="SignalP"/>
    </source>
</evidence>
<keyword evidence="6" id="KW-0256">Endoplasmic reticulum</keyword>
<accession>A0ABR3J197</accession>
<evidence type="ECO:0000256" key="6">
    <source>
        <dbReference type="ARBA" id="ARBA00022824"/>
    </source>
</evidence>
<dbReference type="Proteomes" id="UP001556367">
    <property type="component" value="Unassembled WGS sequence"/>
</dbReference>
<feature type="chain" id="PRO_5046185097" description="ER membrane protein complex subunit 10" evidence="9">
    <location>
        <begin position="17"/>
        <end position="226"/>
    </location>
</feature>
<evidence type="ECO:0000256" key="8">
    <source>
        <dbReference type="ARBA" id="ARBA00023136"/>
    </source>
</evidence>
<keyword evidence="7" id="KW-1133">Transmembrane helix</keyword>
<comment type="subcellular location">
    <subcellularLocation>
        <location evidence="1">Endoplasmic reticulum membrane</location>
        <topology evidence="1">Single-pass type I membrane protein</topology>
    </subcellularLocation>
</comment>
<dbReference type="CDD" id="cd22209">
    <property type="entry name" value="EMC10"/>
    <property type="match status" value="1"/>
</dbReference>
<evidence type="ECO:0000256" key="2">
    <source>
        <dbReference type="ARBA" id="ARBA00007695"/>
    </source>
</evidence>
<keyword evidence="5 9" id="KW-0732">Signal</keyword>
<reference evidence="11" key="1">
    <citation type="submission" date="2024-06" db="EMBL/GenBank/DDBJ databases">
        <title>Multi-omics analyses provide insights into the biosynthesis of the anticancer antibiotic pleurotin in Hohenbuehelia grisea.</title>
        <authorList>
            <person name="Weaver J.A."/>
            <person name="Alberti F."/>
        </authorList>
    </citation>
    <scope>NUCLEOTIDE SEQUENCE [LARGE SCALE GENOMIC DNA]</scope>
    <source>
        <strain evidence="11">T-177</strain>
    </source>
</reference>
<dbReference type="PANTHER" id="PTHR21397">
    <property type="entry name" value="CHROMATIN COMPLEXES SUBUNIT BAP18-RELATED"/>
    <property type="match status" value="1"/>
</dbReference>
<dbReference type="EMBL" id="JASNQZ010000012">
    <property type="protein sequence ID" value="KAL0949411.1"/>
    <property type="molecule type" value="Genomic_DNA"/>
</dbReference>
<keyword evidence="8" id="KW-0472">Membrane</keyword>
<evidence type="ECO:0000256" key="5">
    <source>
        <dbReference type="ARBA" id="ARBA00022729"/>
    </source>
</evidence>
<evidence type="ECO:0000256" key="7">
    <source>
        <dbReference type="ARBA" id="ARBA00022989"/>
    </source>
</evidence>
<comment type="similarity">
    <text evidence="2">Belongs to the EMC10 family.</text>
</comment>
<dbReference type="PANTHER" id="PTHR21397:SF4">
    <property type="entry name" value="ER MEMBRANE PROTEIN COMPLEX SUBUNIT 10"/>
    <property type="match status" value="1"/>
</dbReference>
<keyword evidence="4" id="KW-0812">Transmembrane</keyword>
<keyword evidence="11" id="KW-1185">Reference proteome</keyword>
<evidence type="ECO:0000256" key="4">
    <source>
        <dbReference type="ARBA" id="ARBA00022692"/>
    </source>
</evidence>
<evidence type="ECO:0000313" key="10">
    <source>
        <dbReference type="EMBL" id="KAL0949411.1"/>
    </source>
</evidence>
<dbReference type="Pfam" id="PF21203">
    <property type="entry name" value="ECM10"/>
    <property type="match status" value="1"/>
</dbReference>
<proteinExistence type="inferred from homology"/>
<sequence length="226" mass="24941">MLSFLLILTAASLVAASEFRVSHRVYHPNAQKRPNYVYRGSLNTHPIPTFHHADDAAAGLTQFADFLKTEGLSAEDALYQVALEADTDQELWQTSSVKLCHLQQLKSETLILHATESHNSVPYALDYFVAPVLSDGSCPPLEQNSPSPFHVFATKLSQLNTTVTVRNARLPPLPELRVPPPLNEAGEPVKPPPEKSFIQKYWMYIVPVLLALLLTGGPEEAPPRGN</sequence>
<gene>
    <name evidence="10" type="ORF">HGRIS_009471</name>
</gene>
<evidence type="ECO:0000256" key="3">
    <source>
        <dbReference type="ARBA" id="ARBA00020105"/>
    </source>
</evidence>
<comment type="caution">
    <text evidence="10">The sequence shown here is derived from an EMBL/GenBank/DDBJ whole genome shotgun (WGS) entry which is preliminary data.</text>
</comment>
<protein>
    <recommendedName>
        <fullName evidence="3">ER membrane protein complex subunit 10</fullName>
    </recommendedName>
</protein>